<organism evidence="1 2">
    <name type="scientific">Gallaecimonas xiamenensis 3-C-1</name>
    <dbReference type="NCBI Taxonomy" id="745411"/>
    <lineage>
        <taxon>Bacteria</taxon>
        <taxon>Pseudomonadati</taxon>
        <taxon>Pseudomonadota</taxon>
        <taxon>Gammaproteobacteria</taxon>
        <taxon>Enterobacterales</taxon>
        <taxon>Gallaecimonadaceae</taxon>
        <taxon>Gallaecimonas</taxon>
    </lineage>
</organism>
<dbReference type="STRING" id="745411.B3C1_08786"/>
<evidence type="ECO:0000313" key="1">
    <source>
        <dbReference type="EMBL" id="EKE74971.1"/>
    </source>
</evidence>
<accession>K2IWV3</accession>
<name>K2IWV3_9GAMM</name>
<gene>
    <name evidence="1" type="ORF">B3C1_08786</name>
</gene>
<protein>
    <submittedName>
        <fullName evidence="1">Uncharacterized protein</fullName>
    </submittedName>
</protein>
<dbReference type="RefSeq" id="WP_008484285.1">
    <property type="nucleotide sequence ID" value="NZ_AMRI01000010.1"/>
</dbReference>
<dbReference type="Proteomes" id="UP000006755">
    <property type="component" value="Unassembled WGS sequence"/>
</dbReference>
<dbReference type="EMBL" id="AMRI01000010">
    <property type="protein sequence ID" value="EKE74971.1"/>
    <property type="molecule type" value="Genomic_DNA"/>
</dbReference>
<sequence length="103" mass="11649">MPVQYGADFYAVYAFFTQTREEQTRVALDVEALVNRGALSASASIQTEFNSYLQQTDTSWQVDYNLRDLSADAIALHSRINGADWLHQLYAGYAFAPAERFDN</sequence>
<proteinExistence type="predicted"/>
<comment type="caution">
    <text evidence="1">The sequence shown here is derived from an EMBL/GenBank/DDBJ whole genome shotgun (WGS) entry which is preliminary data.</text>
</comment>
<keyword evidence="2" id="KW-1185">Reference proteome</keyword>
<reference evidence="1 2" key="1">
    <citation type="journal article" date="2012" name="J. Bacteriol.">
        <title>Genome Sequence of Gallaecimonas xiamenensis Type Strain 3-C-1.</title>
        <authorList>
            <person name="Lai Q."/>
            <person name="Wang L."/>
            <person name="Wang W."/>
            <person name="Shao Z."/>
        </authorList>
    </citation>
    <scope>NUCLEOTIDE SEQUENCE [LARGE SCALE GENOMIC DNA]</scope>
    <source>
        <strain evidence="1 2">3-C-1</strain>
    </source>
</reference>
<evidence type="ECO:0000313" key="2">
    <source>
        <dbReference type="Proteomes" id="UP000006755"/>
    </source>
</evidence>
<dbReference type="AlphaFoldDB" id="K2IWV3"/>